<proteinExistence type="predicted"/>
<sequence>MPFRDLGKFTATFCRLKHGQGFRLATTARSFEEINRRMEVAGIDPHDREKAAGVFFAYPWQEHFTVEVLPITWDDNDLPGYPRARTPCSVCHEPVMDGRHLTRDGQDLCRLCAASSSRGSGA</sequence>
<name>A0A367ZSE3_9BACT</name>
<evidence type="ECO:0000313" key="1">
    <source>
        <dbReference type="EMBL" id="RCK81064.1"/>
    </source>
</evidence>
<dbReference type="Proteomes" id="UP000252355">
    <property type="component" value="Unassembled WGS sequence"/>
</dbReference>
<protein>
    <submittedName>
        <fullName evidence="1">Formylmethanofuran dehydrogenase, subunit E region</fullName>
    </submittedName>
</protein>
<gene>
    <name evidence="1" type="ORF">OZSIB_2441</name>
</gene>
<organism evidence="1 2">
    <name type="scientific">Candidatus Ozemobacter sibiricus</name>
    <dbReference type="NCBI Taxonomy" id="2268124"/>
    <lineage>
        <taxon>Bacteria</taxon>
        <taxon>Candidatus Ozemobacteria</taxon>
        <taxon>Candidatus Ozemobacterales</taxon>
        <taxon>Candidatus Ozemobacteraceae</taxon>
        <taxon>Candidatus Ozemobacter</taxon>
    </lineage>
</organism>
<comment type="caution">
    <text evidence="1">The sequence shown here is derived from an EMBL/GenBank/DDBJ whole genome shotgun (WGS) entry which is preliminary data.</text>
</comment>
<dbReference type="EMBL" id="QOQW01000003">
    <property type="protein sequence ID" value="RCK81064.1"/>
    <property type="molecule type" value="Genomic_DNA"/>
</dbReference>
<reference evidence="1 2" key="1">
    <citation type="submission" date="2018-05" db="EMBL/GenBank/DDBJ databases">
        <title>A metagenomic window into the 2 km-deep terrestrial subsurface aquifer revealed taxonomically and functionally diverse microbial community comprising novel uncultured bacterial lineages.</title>
        <authorList>
            <person name="Kadnikov V.V."/>
            <person name="Mardanov A.V."/>
            <person name="Beletsky A.V."/>
            <person name="Banks D."/>
            <person name="Pimenov N.V."/>
            <person name="Frank Y.A."/>
            <person name="Karnachuk O.V."/>
            <person name="Ravin N.V."/>
        </authorList>
    </citation>
    <scope>NUCLEOTIDE SEQUENCE [LARGE SCALE GENOMIC DNA]</scope>
    <source>
        <strain evidence="1">BY5</strain>
    </source>
</reference>
<dbReference type="AlphaFoldDB" id="A0A367ZSE3"/>
<evidence type="ECO:0000313" key="2">
    <source>
        <dbReference type="Proteomes" id="UP000252355"/>
    </source>
</evidence>
<accession>A0A367ZSE3</accession>